<dbReference type="SUPFAM" id="SSF53613">
    <property type="entry name" value="Ribokinase-like"/>
    <property type="match status" value="1"/>
</dbReference>
<evidence type="ECO:0000256" key="5">
    <source>
        <dbReference type="ARBA" id="ARBA00022723"/>
    </source>
</evidence>
<feature type="binding site" evidence="12">
    <location>
        <position position="283"/>
    </location>
    <ligand>
        <name>K(+)</name>
        <dbReference type="ChEBI" id="CHEBI:29103"/>
    </ligand>
</feature>
<dbReference type="GO" id="GO:0005829">
    <property type="term" value="C:cytosol"/>
    <property type="evidence" value="ECO:0007669"/>
    <property type="project" value="TreeGrafter"/>
</dbReference>
<keyword evidence="11 12" id="KW-0119">Carbohydrate metabolism</keyword>
<dbReference type="InterPro" id="IPR011877">
    <property type="entry name" value="Ribokinase"/>
</dbReference>
<comment type="subcellular location">
    <subcellularLocation>
        <location evidence="12">Cytoplasm</location>
    </subcellularLocation>
</comment>
<feature type="domain" description="Carbohydrate kinase PfkB" evidence="13">
    <location>
        <begin position="4"/>
        <end position="292"/>
    </location>
</feature>
<dbReference type="PRINTS" id="PR00990">
    <property type="entry name" value="RIBOKINASE"/>
</dbReference>
<comment type="catalytic activity">
    <reaction evidence="12">
        <text>D-ribose + ATP = D-ribose 5-phosphate + ADP + H(+)</text>
        <dbReference type="Rhea" id="RHEA:13697"/>
        <dbReference type="ChEBI" id="CHEBI:15378"/>
        <dbReference type="ChEBI" id="CHEBI:30616"/>
        <dbReference type="ChEBI" id="CHEBI:47013"/>
        <dbReference type="ChEBI" id="CHEBI:78346"/>
        <dbReference type="ChEBI" id="CHEBI:456216"/>
        <dbReference type="EC" id="2.7.1.15"/>
    </reaction>
</comment>
<feature type="binding site" evidence="12">
    <location>
        <position position="280"/>
    </location>
    <ligand>
        <name>K(+)</name>
        <dbReference type="ChEBI" id="CHEBI:29103"/>
    </ligand>
</feature>
<comment type="subunit">
    <text evidence="12">Homodimer.</text>
</comment>
<feature type="binding site" evidence="12">
    <location>
        <position position="137"/>
    </location>
    <ligand>
        <name>substrate</name>
    </ligand>
</feature>
<reference evidence="14 15" key="1">
    <citation type="submission" date="2018-08" db="EMBL/GenBank/DDBJ databases">
        <title>Diversity &amp; Physiological Properties of Lignin-Decomposing Actinobacteria from Soil.</title>
        <authorList>
            <person name="Roh S.G."/>
            <person name="Kim S.B."/>
        </authorList>
    </citation>
    <scope>NUCLEOTIDE SEQUENCE [LARGE SCALE GENOMIC DNA]</scope>
    <source>
        <strain evidence="14 15">MMS17-GH009</strain>
    </source>
</reference>
<evidence type="ECO:0000259" key="13">
    <source>
        <dbReference type="Pfam" id="PF00294"/>
    </source>
</evidence>
<dbReference type="EC" id="2.7.1.15" evidence="2 12"/>
<keyword evidence="7 12" id="KW-0418">Kinase</keyword>
<evidence type="ECO:0000256" key="2">
    <source>
        <dbReference type="ARBA" id="ARBA00012035"/>
    </source>
</evidence>
<dbReference type="HAMAP" id="MF_01987">
    <property type="entry name" value="Ribokinase"/>
    <property type="match status" value="1"/>
</dbReference>
<dbReference type="InterPro" id="IPR029056">
    <property type="entry name" value="Ribokinase-like"/>
</dbReference>
<dbReference type="Proteomes" id="UP000263377">
    <property type="component" value="Unassembled WGS sequence"/>
</dbReference>
<keyword evidence="8 12" id="KW-0067">ATP-binding</keyword>
<dbReference type="GO" id="GO:0019303">
    <property type="term" value="P:D-ribose catabolic process"/>
    <property type="evidence" value="ECO:0007669"/>
    <property type="project" value="UniProtKB-UniRule"/>
</dbReference>
<evidence type="ECO:0000256" key="1">
    <source>
        <dbReference type="ARBA" id="ARBA00005380"/>
    </source>
</evidence>
<dbReference type="GO" id="GO:0046872">
    <property type="term" value="F:metal ion binding"/>
    <property type="evidence" value="ECO:0007669"/>
    <property type="project" value="UniProtKB-KW"/>
</dbReference>
<sequence length="326" mass="32100">MPPITVVGSINRDLVLTVEDLPRPGETVLARGFVEGVGGKGANQAVAAARLGSRVRMVARVGPDADAILRALAAEGVDVGAVRPAPESTTGIASVVVDRAGENTIVVNPGANAELSVADLPQRLARSAGEVVLVQHEISAEVVAAAVLRAREQGGTVVLNPAPARPVAPEVLAAVDVLVPNLGELATLLGAEPPAGPDGARELLELAALPCRAVVVTLGADGALVKQPGRPAVHLPAPVVDAVDTVGAGDTFCGALADSLARGADLLAAAERAVRAASLAVTGLGAQSAMPSAAQLDAAAGPLGAPAPLPDATSAVLDAPAVPVAP</sequence>
<keyword evidence="15" id="KW-1185">Reference proteome</keyword>
<feature type="binding site" evidence="12">
    <location>
        <position position="181"/>
    </location>
    <ligand>
        <name>ATP</name>
        <dbReference type="ChEBI" id="CHEBI:30616"/>
    </ligand>
</feature>
<dbReference type="PANTHER" id="PTHR10584:SF166">
    <property type="entry name" value="RIBOKINASE"/>
    <property type="match status" value="1"/>
</dbReference>
<evidence type="ECO:0000256" key="12">
    <source>
        <dbReference type="HAMAP-Rule" id="MF_01987"/>
    </source>
</evidence>
<feature type="binding site" evidence="12">
    <location>
        <position position="244"/>
    </location>
    <ligand>
        <name>K(+)</name>
        <dbReference type="ChEBI" id="CHEBI:29103"/>
    </ligand>
</feature>
<keyword evidence="10 12" id="KW-0630">Potassium</keyword>
<dbReference type="Gene3D" id="3.40.1190.20">
    <property type="match status" value="1"/>
</dbReference>
<evidence type="ECO:0000256" key="4">
    <source>
        <dbReference type="ARBA" id="ARBA00022679"/>
    </source>
</evidence>
<keyword evidence="9 12" id="KW-0460">Magnesium</keyword>
<feature type="binding site" evidence="12">
    <location>
        <position position="250"/>
    </location>
    <ligand>
        <name>substrate</name>
    </ligand>
</feature>
<name>A0A372ZSB5_9ACTN</name>
<comment type="cofactor">
    <cofactor evidence="12">
        <name>Mg(2+)</name>
        <dbReference type="ChEBI" id="CHEBI:18420"/>
    </cofactor>
    <text evidence="12">Requires a divalent cation, most likely magnesium in vivo, as an electrophilic catalyst to aid phosphoryl group transfer. It is the chelate of the metal and the nucleotide that is the actual substrate.</text>
</comment>
<comment type="similarity">
    <text evidence="12">Belongs to the carbohydrate kinase PfkB family. Ribokinase subfamily.</text>
</comment>
<evidence type="ECO:0000256" key="7">
    <source>
        <dbReference type="ARBA" id="ARBA00022777"/>
    </source>
</evidence>
<dbReference type="UniPathway" id="UPA00916">
    <property type="reaction ID" value="UER00889"/>
</dbReference>
<feature type="binding site" evidence="12">
    <location>
        <begin position="217"/>
        <end position="222"/>
    </location>
    <ligand>
        <name>ATP</name>
        <dbReference type="ChEBI" id="CHEBI:30616"/>
    </ligand>
</feature>
<dbReference type="GO" id="GO:0004747">
    <property type="term" value="F:ribokinase activity"/>
    <property type="evidence" value="ECO:0007669"/>
    <property type="project" value="UniProtKB-UniRule"/>
</dbReference>
<keyword evidence="12" id="KW-0963">Cytoplasm</keyword>
<feature type="binding site" evidence="12">
    <location>
        <begin position="249"/>
        <end position="250"/>
    </location>
    <ligand>
        <name>ATP</name>
        <dbReference type="ChEBI" id="CHEBI:30616"/>
    </ligand>
</feature>
<dbReference type="Pfam" id="PF00294">
    <property type="entry name" value="PfkB"/>
    <property type="match status" value="1"/>
</dbReference>
<evidence type="ECO:0000256" key="11">
    <source>
        <dbReference type="ARBA" id="ARBA00023277"/>
    </source>
</evidence>
<dbReference type="AlphaFoldDB" id="A0A372ZSB5"/>
<dbReference type="InterPro" id="IPR011611">
    <property type="entry name" value="PfkB_dom"/>
</dbReference>
<comment type="function">
    <text evidence="12">Catalyzes the phosphorylation of ribose at O-5 in a reaction requiring ATP and magnesium. The resulting D-ribose-5-phosphate can then be used either for sythesis of nucleotides, histidine, and tryptophan, or as a component of the pentose phosphate pathway.</text>
</comment>
<feature type="active site" description="Proton acceptor" evidence="12">
    <location>
        <position position="250"/>
    </location>
</feature>
<keyword evidence="6 12" id="KW-0547">Nucleotide-binding</keyword>
<dbReference type="RefSeq" id="WP_117486747.1">
    <property type="nucleotide sequence ID" value="NZ_QVIG01000001.1"/>
</dbReference>
<feature type="binding site" evidence="12">
    <location>
        <begin position="11"/>
        <end position="13"/>
    </location>
    <ligand>
        <name>substrate</name>
    </ligand>
</feature>
<evidence type="ECO:0000256" key="3">
    <source>
        <dbReference type="ARBA" id="ARBA00016943"/>
    </source>
</evidence>
<comment type="activity regulation">
    <text evidence="12">Activated by a monovalent cation that binds near, but not in, the active site. The most likely occupant of the site in vivo is potassium. Ion binding induces a conformational change that may alter substrate affinity.</text>
</comment>
<evidence type="ECO:0000256" key="9">
    <source>
        <dbReference type="ARBA" id="ARBA00022842"/>
    </source>
</evidence>
<dbReference type="GO" id="GO:0005524">
    <property type="term" value="F:ATP binding"/>
    <property type="evidence" value="ECO:0007669"/>
    <property type="project" value="UniProtKB-UniRule"/>
</dbReference>
<dbReference type="InterPro" id="IPR002139">
    <property type="entry name" value="Ribo/fructo_kinase"/>
</dbReference>
<dbReference type="PANTHER" id="PTHR10584">
    <property type="entry name" value="SUGAR KINASE"/>
    <property type="match status" value="1"/>
</dbReference>
<evidence type="ECO:0000256" key="8">
    <source>
        <dbReference type="ARBA" id="ARBA00022840"/>
    </source>
</evidence>
<comment type="similarity">
    <text evidence="1">Belongs to the carbohydrate kinase pfkB family.</text>
</comment>
<dbReference type="CDD" id="cd01174">
    <property type="entry name" value="ribokinase"/>
    <property type="match status" value="1"/>
</dbReference>
<dbReference type="EMBL" id="QVIG01000001">
    <property type="protein sequence ID" value="RGD58085.1"/>
    <property type="molecule type" value="Genomic_DNA"/>
</dbReference>
<accession>A0A372ZSB5</accession>
<keyword evidence="5 12" id="KW-0479">Metal-binding</keyword>
<evidence type="ECO:0000256" key="6">
    <source>
        <dbReference type="ARBA" id="ARBA00022741"/>
    </source>
</evidence>
<keyword evidence="4 12" id="KW-0808">Transferase</keyword>
<evidence type="ECO:0000256" key="10">
    <source>
        <dbReference type="ARBA" id="ARBA00022958"/>
    </source>
</evidence>
<feature type="binding site" evidence="12">
    <location>
        <position position="285"/>
    </location>
    <ligand>
        <name>K(+)</name>
        <dbReference type="ChEBI" id="CHEBI:29103"/>
    </ligand>
</feature>
<evidence type="ECO:0000313" key="15">
    <source>
        <dbReference type="Proteomes" id="UP000263377"/>
    </source>
</evidence>
<proteinExistence type="inferred from homology"/>
<feature type="binding site" evidence="12">
    <location>
        <begin position="39"/>
        <end position="43"/>
    </location>
    <ligand>
        <name>substrate</name>
    </ligand>
</feature>
<comment type="caution">
    <text evidence="12">Lacks conserved residue(s) required for the propagation of feature annotation.</text>
</comment>
<comment type="caution">
    <text evidence="14">The sequence shown here is derived from an EMBL/GenBank/DDBJ whole genome shotgun (WGS) entry which is preliminary data.</text>
</comment>
<feature type="binding site" evidence="12">
    <location>
        <position position="246"/>
    </location>
    <ligand>
        <name>K(+)</name>
        <dbReference type="ChEBI" id="CHEBI:29103"/>
    </ligand>
</feature>
<protein>
    <recommendedName>
        <fullName evidence="3 12">Ribokinase</fullName>
        <shortName evidence="12">RK</shortName>
        <ecNumber evidence="2 12">2.7.1.15</ecNumber>
    </recommendedName>
</protein>
<dbReference type="PROSITE" id="PS00584">
    <property type="entry name" value="PFKB_KINASES_2"/>
    <property type="match status" value="1"/>
</dbReference>
<gene>
    <name evidence="12" type="primary">rbsK</name>
    <name evidence="14" type="ORF">DR950_10045</name>
</gene>
<dbReference type="InterPro" id="IPR002173">
    <property type="entry name" value="Carboh/pur_kinase_PfkB_CS"/>
</dbReference>
<comment type="pathway">
    <text evidence="12">Carbohydrate metabolism; D-ribose degradation; D-ribose 5-phosphate from beta-D-ribopyranose: step 2/2.</text>
</comment>
<evidence type="ECO:0000313" key="14">
    <source>
        <dbReference type="EMBL" id="RGD58085.1"/>
    </source>
</evidence>
<organism evidence="14 15">
    <name type="scientific">Kitasatospora xanthocidica</name>
    <dbReference type="NCBI Taxonomy" id="83382"/>
    <lineage>
        <taxon>Bacteria</taxon>
        <taxon>Bacillati</taxon>
        <taxon>Actinomycetota</taxon>
        <taxon>Actinomycetes</taxon>
        <taxon>Kitasatosporales</taxon>
        <taxon>Streptomycetaceae</taxon>
        <taxon>Kitasatospora</taxon>
    </lineage>
</organism>